<accession>J3MC26</accession>
<feature type="compositionally biased region" description="Polar residues" evidence="1">
    <location>
        <begin position="225"/>
        <end position="235"/>
    </location>
</feature>
<reference evidence="2" key="2">
    <citation type="submission" date="2013-04" db="UniProtKB">
        <authorList>
            <consortium name="EnsemblPlants"/>
        </authorList>
    </citation>
    <scope>IDENTIFICATION</scope>
</reference>
<reference evidence="2" key="1">
    <citation type="journal article" date="2013" name="Nat. Commun.">
        <title>Whole-genome sequencing of Oryza brachyantha reveals mechanisms underlying Oryza genome evolution.</title>
        <authorList>
            <person name="Chen J."/>
            <person name="Huang Q."/>
            <person name="Gao D."/>
            <person name="Wang J."/>
            <person name="Lang Y."/>
            <person name="Liu T."/>
            <person name="Li B."/>
            <person name="Bai Z."/>
            <person name="Luis Goicoechea J."/>
            <person name="Liang C."/>
            <person name="Chen C."/>
            <person name="Zhang W."/>
            <person name="Sun S."/>
            <person name="Liao Y."/>
            <person name="Zhang X."/>
            <person name="Yang L."/>
            <person name="Song C."/>
            <person name="Wang M."/>
            <person name="Shi J."/>
            <person name="Liu G."/>
            <person name="Liu J."/>
            <person name="Zhou H."/>
            <person name="Zhou W."/>
            <person name="Yu Q."/>
            <person name="An N."/>
            <person name="Chen Y."/>
            <person name="Cai Q."/>
            <person name="Wang B."/>
            <person name="Liu B."/>
            <person name="Min J."/>
            <person name="Huang Y."/>
            <person name="Wu H."/>
            <person name="Li Z."/>
            <person name="Zhang Y."/>
            <person name="Yin Y."/>
            <person name="Song W."/>
            <person name="Jiang J."/>
            <person name="Jackson S.A."/>
            <person name="Wing R.A."/>
            <person name="Wang J."/>
            <person name="Chen M."/>
        </authorList>
    </citation>
    <scope>NUCLEOTIDE SEQUENCE [LARGE SCALE GENOMIC DNA]</scope>
    <source>
        <strain evidence="2">cv. IRGC 101232</strain>
    </source>
</reference>
<proteinExistence type="predicted"/>
<dbReference type="eggNOG" id="ENOG502R5WV">
    <property type="taxonomic scope" value="Eukaryota"/>
</dbReference>
<dbReference type="AlphaFoldDB" id="J3MC26"/>
<keyword evidence="3" id="KW-1185">Reference proteome</keyword>
<name>J3MC26_ORYBR</name>
<protein>
    <submittedName>
        <fullName evidence="2">Uncharacterized protein</fullName>
    </submittedName>
</protein>
<evidence type="ECO:0000256" key="1">
    <source>
        <dbReference type="SAM" id="MobiDB-lite"/>
    </source>
</evidence>
<dbReference type="EnsemblPlants" id="OB06G15700.1">
    <property type="protein sequence ID" value="OB06G15700.1"/>
    <property type="gene ID" value="OB06G15700"/>
</dbReference>
<feature type="compositionally biased region" description="Basic and acidic residues" evidence="1">
    <location>
        <begin position="181"/>
        <end position="197"/>
    </location>
</feature>
<feature type="region of interest" description="Disordered" evidence="1">
    <location>
        <begin position="162"/>
        <end position="286"/>
    </location>
</feature>
<feature type="compositionally biased region" description="Polar residues" evidence="1">
    <location>
        <begin position="252"/>
        <end position="262"/>
    </location>
</feature>
<feature type="compositionally biased region" description="Polar residues" evidence="1">
    <location>
        <begin position="165"/>
        <end position="178"/>
    </location>
</feature>
<dbReference type="HOGENOM" id="CLU_638392_0_0_1"/>
<dbReference type="Gramene" id="OB06G15700.1">
    <property type="protein sequence ID" value="OB06G15700.1"/>
    <property type="gene ID" value="OB06G15700"/>
</dbReference>
<organism evidence="2">
    <name type="scientific">Oryza brachyantha</name>
    <name type="common">malo sina</name>
    <dbReference type="NCBI Taxonomy" id="4533"/>
    <lineage>
        <taxon>Eukaryota</taxon>
        <taxon>Viridiplantae</taxon>
        <taxon>Streptophyta</taxon>
        <taxon>Embryophyta</taxon>
        <taxon>Tracheophyta</taxon>
        <taxon>Spermatophyta</taxon>
        <taxon>Magnoliopsida</taxon>
        <taxon>Liliopsida</taxon>
        <taxon>Poales</taxon>
        <taxon>Poaceae</taxon>
        <taxon>BOP clade</taxon>
        <taxon>Oryzoideae</taxon>
        <taxon>Oryzeae</taxon>
        <taxon>Oryzinae</taxon>
        <taxon>Oryza</taxon>
    </lineage>
</organism>
<evidence type="ECO:0000313" key="2">
    <source>
        <dbReference type="EnsemblPlants" id="OB06G15700.1"/>
    </source>
</evidence>
<sequence>MERKEAEMKALWAHLAAGHDKETCEFYANSLLHSNKKHKQTKAREFGGETILFFDAKKQLGDEGEPLTCQDSQGQHAVAGRRGGQPKAVFHPRRATASAAPPSDTGKMISRDLVIESNNFNINDDDTAQSSVELGGFLKITGDSDTEPSYVYIKKDSELEEEAMTMNSSQAMAGSGSNAEEAEHQSEKETGDPEEKTTAPSDTTAKESPATDQEDSSPQSSDQSFYSNVDSSFSHRSSELAASPTDSPLHGSPSSTGPSTEQLLEADAAMLRKRREEEEDDDATAAEIKNLLIIPGTTTSSSSVASPVVAVQSPTEAVAGLKRFLTFGKKNGNIKAGDEVTAAAVADDDSVGERWRSGDSGVIPRICSSDAASDDSDNNYVIPAHVRSLQSCVPCSPARPVLLKELISSAKSPRAHRSFFSFSSFKSRGY</sequence>
<evidence type="ECO:0000313" key="3">
    <source>
        <dbReference type="Proteomes" id="UP000006038"/>
    </source>
</evidence>
<dbReference type="Proteomes" id="UP000006038">
    <property type="component" value="Chromosome 6"/>
</dbReference>